<evidence type="ECO:0000259" key="8">
    <source>
        <dbReference type="PROSITE" id="PS50885"/>
    </source>
</evidence>
<reference evidence="9 10" key="1">
    <citation type="submission" date="2020-04" db="EMBL/GenBank/DDBJ databases">
        <authorList>
            <consortium name="Desulfovibrio sp. FSS-1 genome sequencing consortium"/>
            <person name="Shimoshige H."/>
            <person name="Kobayashi H."/>
            <person name="Maekawa T."/>
        </authorList>
    </citation>
    <scope>NUCLEOTIDE SEQUENCE [LARGE SCALE GENOMIC DNA]</scope>
    <source>
        <strain evidence="9 10">SIID29052-01</strain>
    </source>
</reference>
<comment type="caution">
    <text evidence="9">The sequence shown here is derived from an EMBL/GenBank/DDBJ whole genome shotgun (WGS) entry which is preliminary data.</text>
</comment>
<dbReference type="InterPro" id="IPR004089">
    <property type="entry name" value="MCPsignal_dom"/>
</dbReference>
<dbReference type="EMBL" id="BLTE01000005">
    <property type="protein sequence ID" value="GFK93636.1"/>
    <property type="molecule type" value="Genomic_DNA"/>
</dbReference>
<dbReference type="SUPFAM" id="SSF58104">
    <property type="entry name" value="Methyl-accepting chemotaxis protein (MCP) signaling domain"/>
    <property type="match status" value="1"/>
</dbReference>
<dbReference type="RefSeq" id="WP_173082869.1">
    <property type="nucleotide sequence ID" value="NZ_BLTE01000005.1"/>
</dbReference>
<dbReference type="Gene3D" id="1.10.287.950">
    <property type="entry name" value="Methyl-accepting chemotaxis protein"/>
    <property type="match status" value="1"/>
</dbReference>
<dbReference type="PROSITE" id="PS50885">
    <property type="entry name" value="HAMP"/>
    <property type="match status" value="1"/>
</dbReference>
<accession>A0A6V8LUY9</accession>
<dbReference type="Pfam" id="PF00989">
    <property type="entry name" value="PAS"/>
    <property type="match status" value="1"/>
</dbReference>
<evidence type="ECO:0000313" key="9">
    <source>
        <dbReference type="EMBL" id="GFK93636.1"/>
    </source>
</evidence>
<dbReference type="SMART" id="SM00086">
    <property type="entry name" value="PAC"/>
    <property type="match status" value="1"/>
</dbReference>
<dbReference type="InterPro" id="IPR001610">
    <property type="entry name" value="PAC"/>
</dbReference>
<evidence type="ECO:0000256" key="5">
    <source>
        <dbReference type="SAM" id="Phobius"/>
    </source>
</evidence>
<dbReference type="GO" id="GO:0007165">
    <property type="term" value="P:signal transduction"/>
    <property type="evidence" value="ECO:0007669"/>
    <property type="project" value="UniProtKB-KW"/>
</dbReference>
<dbReference type="GO" id="GO:0016020">
    <property type="term" value="C:membrane"/>
    <property type="evidence" value="ECO:0007669"/>
    <property type="project" value="InterPro"/>
</dbReference>
<sequence>MPYPFSAARISVKLAGSSLMFALPIALLTFFTVRGLDKDIDFASMEIKGNAVLRPMIRLLESLPDGGTRPAAVDQAFADLGKAMSLHGEALLFTPAELAKRGREKQAPPRVESAWRALRGNTPAPEALDALTADVRVMIAHAGDISNLILDPDLDSYYVMDAVLLALPQTLDRTARAVRQGAELAALPELGLAERKLLAVQAAMLREADQERIEASLNTALKEDENFYGRSDSLQRAVPARLKAYSEAASALAQALEALSEGKPAKPAEIRALGERAMAESIRLWTVCSAELDALLEKRIADYQSRKLRALGLSLSALAVAGLLVTFISRGIVRQLDAIRAFARRVAQGDLDARPQGRATGELAELENDLAVMVKEQRGRLGYAQGLQRSFKVPLLVADNEARVTFTNRELLDFIEVQGEPEDWLGLTVAELVRNDATKETVMSKCLKNNVCVYKAEIEFVTRKGNHRVALVDSDLLHDLDGNVLGVVGVLSDITDIKRHESELQKRNDALALAVESSQDIARELNQAMRRLAERIAQAAEGATHQNARATETVGAVSAMTDSAHHMADLAGEAALSAEDAKGAAQEGAGLVQTAVQAIAAAQAQVLDLQEKMRELGVQADNVGKVLQVIGDIADQTNLLALNAAIEAARAGDAGRGFAVVADEVRKLAEKTMQATHEVGATLDSIRGGAAQTLKATEQAAREIVESTRLAQSSGASLERIVAIVQGAANQAKAIAEAAGGQAGASAQASRAVAEIEDISSSTARGMEEASSALEDVDRQAASLEELIRGMKD</sequence>
<protein>
    <submittedName>
        <fullName evidence="9">Methyl-accepting chemotaxis protein McpQ</fullName>
    </submittedName>
</protein>
<evidence type="ECO:0000256" key="4">
    <source>
        <dbReference type="SAM" id="Coils"/>
    </source>
</evidence>
<dbReference type="SUPFAM" id="SSF55785">
    <property type="entry name" value="PYP-like sensor domain (PAS domain)"/>
    <property type="match status" value="1"/>
</dbReference>
<evidence type="ECO:0000256" key="1">
    <source>
        <dbReference type="ARBA" id="ARBA00023224"/>
    </source>
</evidence>
<keyword evidence="10" id="KW-1185">Reference proteome</keyword>
<dbReference type="GO" id="GO:0006355">
    <property type="term" value="P:regulation of DNA-templated transcription"/>
    <property type="evidence" value="ECO:0007669"/>
    <property type="project" value="InterPro"/>
</dbReference>
<dbReference type="PANTHER" id="PTHR32089:SF112">
    <property type="entry name" value="LYSOZYME-LIKE PROTEIN-RELATED"/>
    <property type="match status" value="1"/>
</dbReference>
<dbReference type="NCBIfam" id="TIGR00229">
    <property type="entry name" value="sensory_box"/>
    <property type="match status" value="1"/>
</dbReference>
<keyword evidence="5" id="KW-0812">Transmembrane</keyword>
<organism evidence="9 10">
    <name type="scientific">Fundidesulfovibrio magnetotacticus</name>
    <dbReference type="NCBI Taxonomy" id="2730080"/>
    <lineage>
        <taxon>Bacteria</taxon>
        <taxon>Pseudomonadati</taxon>
        <taxon>Thermodesulfobacteriota</taxon>
        <taxon>Desulfovibrionia</taxon>
        <taxon>Desulfovibrionales</taxon>
        <taxon>Desulfovibrionaceae</taxon>
        <taxon>Fundidesulfovibrio</taxon>
    </lineage>
</organism>
<feature type="transmembrane region" description="Helical" evidence="5">
    <location>
        <begin position="12"/>
        <end position="33"/>
    </location>
</feature>
<dbReference type="SMART" id="SM00283">
    <property type="entry name" value="MA"/>
    <property type="match status" value="1"/>
</dbReference>
<feature type="coiled-coil region" evidence="4">
    <location>
        <begin position="515"/>
        <end position="542"/>
    </location>
</feature>
<feature type="domain" description="HAMP" evidence="8">
    <location>
        <begin position="330"/>
        <end position="382"/>
    </location>
</feature>
<evidence type="ECO:0000313" key="10">
    <source>
        <dbReference type="Proteomes" id="UP000494245"/>
    </source>
</evidence>
<keyword evidence="5" id="KW-0472">Membrane</keyword>
<dbReference type="PROSITE" id="PS50111">
    <property type="entry name" value="CHEMOTAXIS_TRANSDUC_2"/>
    <property type="match status" value="1"/>
</dbReference>
<evidence type="ECO:0000256" key="2">
    <source>
        <dbReference type="ARBA" id="ARBA00029447"/>
    </source>
</evidence>
<dbReference type="InterPro" id="IPR013767">
    <property type="entry name" value="PAS_fold"/>
</dbReference>
<evidence type="ECO:0000259" key="6">
    <source>
        <dbReference type="PROSITE" id="PS50111"/>
    </source>
</evidence>
<keyword evidence="1 3" id="KW-0807">Transducer</keyword>
<evidence type="ECO:0000259" key="7">
    <source>
        <dbReference type="PROSITE" id="PS50113"/>
    </source>
</evidence>
<dbReference type="Gene3D" id="3.30.450.20">
    <property type="entry name" value="PAS domain"/>
    <property type="match status" value="1"/>
</dbReference>
<dbReference type="InterPro" id="IPR003660">
    <property type="entry name" value="HAMP_dom"/>
</dbReference>
<proteinExistence type="inferred from homology"/>
<reference evidence="9 10" key="2">
    <citation type="submission" date="2020-05" db="EMBL/GenBank/DDBJ databases">
        <title>Draft genome sequence of Desulfovibrio sp. strainFSS-1.</title>
        <authorList>
            <person name="Shimoshige H."/>
            <person name="Kobayashi H."/>
            <person name="Maekawa T."/>
        </authorList>
    </citation>
    <scope>NUCLEOTIDE SEQUENCE [LARGE SCALE GENOMIC DNA]</scope>
    <source>
        <strain evidence="9 10">SIID29052-01</strain>
    </source>
</reference>
<feature type="domain" description="PAC" evidence="7">
    <location>
        <begin position="454"/>
        <end position="506"/>
    </location>
</feature>
<dbReference type="InterPro" id="IPR000014">
    <property type="entry name" value="PAS"/>
</dbReference>
<keyword evidence="4" id="KW-0175">Coiled coil</keyword>
<feature type="domain" description="Methyl-accepting transducer" evidence="6">
    <location>
        <begin position="521"/>
        <end position="757"/>
    </location>
</feature>
<dbReference type="Gene3D" id="6.10.340.10">
    <property type="match status" value="1"/>
</dbReference>
<feature type="transmembrane region" description="Helical" evidence="5">
    <location>
        <begin position="308"/>
        <end position="328"/>
    </location>
</feature>
<dbReference type="InterPro" id="IPR000700">
    <property type="entry name" value="PAS-assoc_C"/>
</dbReference>
<dbReference type="AlphaFoldDB" id="A0A6V8LUY9"/>
<comment type="similarity">
    <text evidence="2">Belongs to the methyl-accepting chemotaxis (MCP) protein family.</text>
</comment>
<dbReference type="PROSITE" id="PS50113">
    <property type="entry name" value="PAC"/>
    <property type="match status" value="1"/>
</dbReference>
<evidence type="ECO:0000256" key="3">
    <source>
        <dbReference type="PROSITE-ProRule" id="PRU00284"/>
    </source>
</evidence>
<dbReference type="InterPro" id="IPR035965">
    <property type="entry name" value="PAS-like_dom_sf"/>
</dbReference>
<dbReference type="SMART" id="SM00304">
    <property type="entry name" value="HAMP"/>
    <property type="match status" value="1"/>
</dbReference>
<dbReference type="Proteomes" id="UP000494245">
    <property type="component" value="Unassembled WGS sequence"/>
</dbReference>
<keyword evidence="5" id="KW-1133">Transmembrane helix</keyword>
<gene>
    <name evidence="9" type="primary">mcpQ_6</name>
    <name evidence="9" type="ORF">NNJEOMEG_01470</name>
</gene>
<dbReference type="PANTHER" id="PTHR32089">
    <property type="entry name" value="METHYL-ACCEPTING CHEMOTAXIS PROTEIN MCPB"/>
    <property type="match status" value="1"/>
</dbReference>
<dbReference type="Pfam" id="PF00015">
    <property type="entry name" value="MCPsignal"/>
    <property type="match status" value="1"/>
</dbReference>
<name>A0A6V8LUY9_9BACT</name>
<feature type="coiled-coil region" evidence="4">
    <location>
        <begin position="592"/>
        <end position="619"/>
    </location>
</feature>